<dbReference type="PROSITE" id="PS50850">
    <property type="entry name" value="MFS"/>
    <property type="match status" value="1"/>
</dbReference>
<keyword evidence="1 4" id="KW-0812">Transmembrane</keyword>
<evidence type="ECO:0000256" key="4">
    <source>
        <dbReference type="SAM" id="Phobius"/>
    </source>
</evidence>
<dbReference type="PANTHER" id="PTHR23537">
    <property type="match status" value="1"/>
</dbReference>
<feature type="transmembrane region" description="Helical" evidence="4">
    <location>
        <begin position="100"/>
        <end position="123"/>
    </location>
</feature>
<dbReference type="GO" id="GO:0022857">
    <property type="term" value="F:transmembrane transporter activity"/>
    <property type="evidence" value="ECO:0007669"/>
    <property type="project" value="InterPro"/>
</dbReference>
<feature type="transmembrane region" description="Helical" evidence="4">
    <location>
        <begin position="330"/>
        <end position="355"/>
    </location>
</feature>
<dbReference type="Gene3D" id="1.20.1250.20">
    <property type="entry name" value="MFS general substrate transporter like domains"/>
    <property type="match status" value="2"/>
</dbReference>
<feature type="transmembrane region" description="Helical" evidence="4">
    <location>
        <begin position="205"/>
        <end position="226"/>
    </location>
</feature>
<evidence type="ECO:0000259" key="5">
    <source>
        <dbReference type="PROSITE" id="PS50850"/>
    </source>
</evidence>
<dbReference type="PANTHER" id="PTHR23537:SF1">
    <property type="entry name" value="SUGAR TRANSPORTER"/>
    <property type="match status" value="1"/>
</dbReference>
<organism evidence="6 7">
    <name type="scientific">Cognaticolwellia beringensis</name>
    <dbReference type="NCBI Taxonomy" id="1967665"/>
    <lineage>
        <taxon>Bacteria</taxon>
        <taxon>Pseudomonadati</taxon>
        <taxon>Pseudomonadota</taxon>
        <taxon>Gammaproteobacteria</taxon>
        <taxon>Alteromonadales</taxon>
        <taxon>Colwelliaceae</taxon>
        <taxon>Cognaticolwellia</taxon>
    </lineage>
</organism>
<keyword evidence="2 4" id="KW-1133">Transmembrane helix</keyword>
<gene>
    <name evidence="6" type="ORF">B5D82_15995</name>
</gene>
<proteinExistence type="predicted"/>
<feature type="transmembrane region" description="Helical" evidence="4">
    <location>
        <begin position="296"/>
        <end position="318"/>
    </location>
</feature>
<dbReference type="InterPro" id="IPR020846">
    <property type="entry name" value="MFS_dom"/>
</dbReference>
<protein>
    <submittedName>
        <fullName evidence="6">MFS transporter</fullName>
    </submittedName>
</protein>
<feature type="transmembrane region" description="Helical" evidence="4">
    <location>
        <begin position="273"/>
        <end position="290"/>
    </location>
</feature>
<dbReference type="SUPFAM" id="SSF103473">
    <property type="entry name" value="MFS general substrate transporter"/>
    <property type="match status" value="1"/>
</dbReference>
<dbReference type="Proteomes" id="UP000202259">
    <property type="component" value="Chromosome"/>
</dbReference>
<evidence type="ECO:0000256" key="3">
    <source>
        <dbReference type="ARBA" id="ARBA00023136"/>
    </source>
</evidence>
<dbReference type="RefSeq" id="WP_081152923.1">
    <property type="nucleotide sequence ID" value="NZ_CP020465.1"/>
</dbReference>
<dbReference type="OrthoDB" id="9797953at2"/>
<dbReference type="InterPro" id="IPR010645">
    <property type="entry name" value="MFS_4"/>
</dbReference>
<dbReference type="EMBL" id="CP020465">
    <property type="protein sequence ID" value="ASP49133.1"/>
    <property type="molecule type" value="Genomic_DNA"/>
</dbReference>
<evidence type="ECO:0000256" key="1">
    <source>
        <dbReference type="ARBA" id="ARBA00022692"/>
    </source>
</evidence>
<feature type="transmembrane region" description="Helical" evidence="4">
    <location>
        <begin position="44"/>
        <end position="68"/>
    </location>
</feature>
<feature type="transmembrane region" description="Helical" evidence="4">
    <location>
        <begin position="135"/>
        <end position="154"/>
    </location>
</feature>
<feature type="transmembrane region" description="Helical" evidence="4">
    <location>
        <begin position="77"/>
        <end position="94"/>
    </location>
</feature>
<feature type="transmembrane region" description="Helical" evidence="4">
    <location>
        <begin position="166"/>
        <end position="184"/>
    </location>
</feature>
<reference evidence="6 7" key="1">
    <citation type="submission" date="2017-08" db="EMBL/GenBank/DDBJ databases">
        <title>Complete genome of Colwellia sp. NB097-1, a psychrophile bacterium ioslated from Bering Sea.</title>
        <authorList>
            <person name="Chen X."/>
        </authorList>
    </citation>
    <scope>NUCLEOTIDE SEQUENCE [LARGE SCALE GENOMIC DNA]</scope>
    <source>
        <strain evidence="6 7">NB097-1</strain>
    </source>
</reference>
<dbReference type="Pfam" id="PF06779">
    <property type="entry name" value="MFS_4"/>
    <property type="match status" value="1"/>
</dbReference>
<evidence type="ECO:0000313" key="7">
    <source>
        <dbReference type="Proteomes" id="UP000202259"/>
    </source>
</evidence>
<evidence type="ECO:0000256" key="2">
    <source>
        <dbReference type="ARBA" id="ARBA00022989"/>
    </source>
</evidence>
<dbReference type="KEGG" id="cber:B5D82_15995"/>
<feature type="domain" description="Major facilitator superfamily (MFS) profile" evidence="5">
    <location>
        <begin position="10"/>
        <end position="392"/>
    </location>
</feature>
<evidence type="ECO:0000313" key="6">
    <source>
        <dbReference type="EMBL" id="ASP49133.1"/>
    </source>
</evidence>
<feature type="transmembrane region" description="Helical" evidence="4">
    <location>
        <begin position="246"/>
        <end position="266"/>
    </location>
</feature>
<name>A0A222GBT9_9GAMM</name>
<sequence length="396" mass="42546">MFFDRNNNAAILLAGILALVVGVGVARFAFTSLLPSMLENHLSIAFAGVLASINYVGYLSGSIFSIFIKDIHAKVRFFRIGLALCVITSLLLAFTENNTLWLLSRLFAGFGAAMALVVGSAIVMSKLQNTNKTKAMGIHFSGLGFSILVSDLIMRGVFTYSANWQHAWLALAIAGAIFACYSGYILSFEKQSADQVIKHKFDKSLFTPLVIVLALAYFTEGVGMVVQATFLPDIVNSLPGLDGYGGYAWLAVGLAGIPSCIIWMRLAHKYNSIDIMIVAMALQVVGILIPTFSANIYLNLVSGILFGATFIGLVSLFMNYGGQLAGKNPVFIMGLITAAYGVGQVVAPLYCVALIAEFKNYNAALYLTAFIVCCGIFLLKYAQANLIAKPPIVNEA</sequence>
<dbReference type="AlphaFoldDB" id="A0A222GBT9"/>
<dbReference type="GO" id="GO:0005886">
    <property type="term" value="C:plasma membrane"/>
    <property type="evidence" value="ECO:0007669"/>
    <property type="project" value="TreeGrafter"/>
</dbReference>
<keyword evidence="3 4" id="KW-0472">Membrane</keyword>
<dbReference type="InterPro" id="IPR036259">
    <property type="entry name" value="MFS_trans_sf"/>
</dbReference>
<feature type="transmembrane region" description="Helical" evidence="4">
    <location>
        <begin position="361"/>
        <end position="379"/>
    </location>
</feature>
<accession>A0A222GBT9</accession>
<keyword evidence="7" id="KW-1185">Reference proteome</keyword>